<evidence type="ECO:0000256" key="2">
    <source>
        <dbReference type="SAM" id="Phobius"/>
    </source>
</evidence>
<evidence type="ECO:0000313" key="3">
    <source>
        <dbReference type="EMBL" id="OGY45257.1"/>
    </source>
</evidence>
<keyword evidence="2" id="KW-1133">Transmembrane helix</keyword>
<organism evidence="3 4">
    <name type="scientific">Candidatus Buchananbacteria bacterium RIFCSPHIGHO2_01_FULL_39_14</name>
    <dbReference type="NCBI Taxonomy" id="1797532"/>
    <lineage>
        <taxon>Bacteria</taxon>
        <taxon>Candidatus Buchananiibacteriota</taxon>
    </lineage>
</organism>
<protein>
    <submittedName>
        <fullName evidence="3">Uncharacterized protein</fullName>
    </submittedName>
</protein>
<dbReference type="AlphaFoldDB" id="A0A1G1Y125"/>
<dbReference type="Proteomes" id="UP000178930">
    <property type="component" value="Unassembled WGS sequence"/>
</dbReference>
<sequence>MVYPMTAKDAKPPMRPAPTGFSQAPKAPKKPGEANAWLKGLVTLIIVLIIVGGGIYLIASYTGVAGGLGAAGKFKENWQAIFLTNGQVYFGKVTKITSDFVLLRDIYYLQVVNQQNTIGQPSDVQTQPEQRLTLIKLGNEIHGPRDEMMINRDHVVLMEDLKSSSRVVEAINDYLKKQSN</sequence>
<keyword evidence="2" id="KW-0812">Transmembrane</keyword>
<dbReference type="EMBL" id="MHIB01000003">
    <property type="protein sequence ID" value="OGY45257.1"/>
    <property type="molecule type" value="Genomic_DNA"/>
</dbReference>
<gene>
    <name evidence="3" type="ORF">A2729_00220</name>
</gene>
<name>A0A1G1Y125_9BACT</name>
<dbReference type="STRING" id="1797532.A2729_00220"/>
<feature type="region of interest" description="Disordered" evidence="1">
    <location>
        <begin position="1"/>
        <end position="29"/>
    </location>
</feature>
<evidence type="ECO:0000256" key="1">
    <source>
        <dbReference type="SAM" id="MobiDB-lite"/>
    </source>
</evidence>
<proteinExistence type="predicted"/>
<reference evidence="3 4" key="1">
    <citation type="journal article" date="2016" name="Nat. Commun.">
        <title>Thousands of microbial genomes shed light on interconnected biogeochemical processes in an aquifer system.</title>
        <authorList>
            <person name="Anantharaman K."/>
            <person name="Brown C.T."/>
            <person name="Hug L.A."/>
            <person name="Sharon I."/>
            <person name="Castelle C.J."/>
            <person name="Probst A.J."/>
            <person name="Thomas B.C."/>
            <person name="Singh A."/>
            <person name="Wilkins M.J."/>
            <person name="Karaoz U."/>
            <person name="Brodie E.L."/>
            <person name="Williams K.H."/>
            <person name="Hubbard S.S."/>
            <person name="Banfield J.F."/>
        </authorList>
    </citation>
    <scope>NUCLEOTIDE SEQUENCE [LARGE SCALE GENOMIC DNA]</scope>
</reference>
<evidence type="ECO:0000313" key="4">
    <source>
        <dbReference type="Proteomes" id="UP000178930"/>
    </source>
</evidence>
<feature type="transmembrane region" description="Helical" evidence="2">
    <location>
        <begin position="36"/>
        <end position="59"/>
    </location>
</feature>
<accession>A0A1G1Y125</accession>
<comment type="caution">
    <text evidence="3">The sequence shown here is derived from an EMBL/GenBank/DDBJ whole genome shotgun (WGS) entry which is preliminary data.</text>
</comment>
<keyword evidence="2" id="KW-0472">Membrane</keyword>